<evidence type="ECO:0000313" key="1">
    <source>
        <dbReference type="EMBL" id="KIZ47404.1"/>
    </source>
</evidence>
<organism evidence="1 2">
    <name type="scientific">Rhodopseudomonas palustris</name>
    <dbReference type="NCBI Taxonomy" id="1076"/>
    <lineage>
        <taxon>Bacteria</taxon>
        <taxon>Pseudomonadati</taxon>
        <taxon>Pseudomonadota</taxon>
        <taxon>Alphaproteobacteria</taxon>
        <taxon>Hyphomicrobiales</taxon>
        <taxon>Nitrobacteraceae</taxon>
        <taxon>Rhodopseudomonas</taxon>
    </lineage>
</organism>
<reference evidence="1 2" key="1">
    <citation type="submission" date="2014-11" db="EMBL/GenBank/DDBJ databases">
        <title>Genomics and ecophysiology of heterotrophic nitrogen fixing bacteria isolated from estuarine surface water.</title>
        <authorList>
            <person name="Bentzon-Tilia M."/>
            <person name="Severin I."/>
            <person name="Hansen L.H."/>
            <person name="Riemann L."/>
        </authorList>
    </citation>
    <scope>NUCLEOTIDE SEQUENCE [LARGE SCALE GENOMIC DNA]</scope>
    <source>
        <strain evidence="1 2">BAL398</strain>
    </source>
</reference>
<evidence type="ECO:0000313" key="2">
    <source>
        <dbReference type="Proteomes" id="UP000032515"/>
    </source>
</evidence>
<dbReference type="AlphaFoldDB" id="A0A0D7F2Y1"/>
<accession>A0A0D7F2Y1</accession>
<dbReference type="EMBL" id="JXXE01000085">
    <property type="protein sequence ID" value="KIZ47404.1"/>
    <property type="molecule type" value="Genomic_DNA"/>
</dbReference>
<dbReference type="PATRIC" id="fig|1076.23.peg.6550"/>
<dbReference type="Proteomes" id="UP000032515">
    <property type="component" value="Unassembled WGS sequence"/>
</dbReference>
<name>A0A0D7F2Y1_RHOPL</name>
<sequence>MTAGATLTAGAHADRLVTLNAAAGQAIVLPAATGTGDKYEFFVGTTITSNSTTIKVANATDIMSGLAIVAQDGGDTIVAFETAADSDTITLNGSTTGGIKGQRIELQDVAAGLWSVRSSGAATGTEATPFSATVA</sequence>
<gene>
    <name evidence="1" type="ORF">OO17_04605</name>
</gene>
<proteinExistence type="predicted"/>
<comment type="caution">
    <text evidence="1">The sequence shown here is derived from an EMBL/GenBank/DDBJ whole genome shotgun (WGS) entry which is preliminary data.</text>
</comment>
<protein>
    <submittedName>
        <fullName evidence="1">Uncharacterized protein</fullName>
    </submittedName>
</protein>